<dbReference type="GO" id="GO:0006508">
    <property type="term" value="P:proteolysis"/>
    <property type="evidence" value="ECO:0007669"/>
    <property type="project" value="InterPro"/>
</dbReference>
<evidence type="ECO:0000256" key="1">
    <source>
        <dbReference type="ARBA" id="ARBA00022723"/>
    </source>
</evidence>
<dbReference type="PANTHER" id="PTHR34448">
    <property type="entry name" value="AMINOPEPTIDASE"/>
    <property type="match status" value="1"/>
</dbReference>
<dbReference type="RefSeq" id="WP_149267218.1">
    <property type="nucleotide sequence ID" value="NZ_VFJB01000009.1"/>
</dbReference>
<evidence type="ECO:0000313" key="3">
    <source>
        <dbReference type="Proteomes" id="UP000322876"/>
    </source>
</evidence>
<dbReference type="Pfam" id="PF26233">
    <property type="entry name" value="NicX"/>
    <property type="match status" value="1"/>
</dbReference>
<dbReference type="Proteomes" id="UP000322876">
    <property type="component" value="Unassembled WGS sequence"/>
</dbReference>
<dbReference type="EMBL" id="VFJB01000009">
    <property type="protein sequence ID" value="KAA0257074.1"/>
    <property type="molecule type" value="Genomic_DNA"/>
</dbReference>
<dbReference type="InterPro" id="IPR058739">
    <property type="entry name" value="NicX"/>
</dbReference>
<dbReference type="GO" id="GO:0004177">
    <property type="term" value="F:aminopeptidase activity"/>
    <property type="evidence" value="ECO:0007669"/>
    <property type="project" value="InterPro"/>
</dbReference>
<gene>
    <name evidence="2" type="ORF">FHQ18_10930</name>
</gene>
<dbReference type="GO" id="GO:0046872">
    <property type="term" value="F:metal ion binding"/>
    <property type="evidence" value="ECO:0007669"/>
    <property type="project" value="UniProtKB-KW"/>
</dbReference>
<organism evidence="2 3">
    <name type="scientific">Deferribacter autotrophicus</name>
    <dbReference type="NCBI Taxonomy" id="500465"/>
    <lineage>
        <taxon>Bacteria</taxon>
        <taxon>Pseudomonadati</taxon>
        <taxon>Deferribacterota</taxon>
        <taxon>Deferribacteres</taxon>
        <taxon>Deferribacterales</taxon>
        <taxon>Deferribacteraceae</taxon>
        <taxon>Deferribacter</taxon>
    </lineage>
</organism>
<accession>A0A5A8F3L0</accession>
<dbReference type="PANTHER" id="PTHR34448:SF1">
    <property type="entry name" value="BLL6088 PROTEIN"/>
    <property type="match status" value="1"/>
</dbReference>
<dbReference type="SUPFAM" id="SSF144052">
    <property type="entry name" value="Thermophilic metalloprotease-like"/>
    <property type="match status" value="1"/>
</dbReference>
<evidence type="ECO:0000313" key="2">
    <source>
        <dbReference type="EMBL" id="KAA0257074.1"/>
    </source>
</evidence>
<reference evidence="2 3" key="1">
    <citation type="submission" date="2019-06" db="EMBL/GenBank/DDBJ databases">
        <title>Genomic insights into carbon and energy metabolism of Deferribacter autotrophicus revealed new metabolic traits in the phylum Deferribacteres.</title>
        <authorList>
            <person name="Slobodkin A.I."/>
            <person name="Slobodkina G.B."/>
            <person name="Allioux M."/>
            <person name="Alain K."/>
            <person name="Jebbar M."/>
            <person name="Shadrin V."/>
            <person name="Kublanov I.V."/>
            <person name="Toshchakov S.V."/>
            <person name="Bonch-Osmolovskaya E.A."/>
        </authorList>
    </citation>
    <scope>NUCLEOTIDE SEQUENCE [LARGE SCALE GENOMIC DNA]</scope>
    <source>
        <strain evidence="2 3">SL50</strain>
    </source>
</reference>
<name>A0A5A8F3L0_9BACT</name>
<dbReference type="OrthoDB" id="9803993at2"/>
<sequence length="377" mass="42944">MNLEVQAKNIIENAFELKKEERLLILSELFEDINDVNDKDKVRWQELNKFTENLYVELKKLHKNTYLLEYPSTKGHGKEPDLKVWEFVFGEDFISYLNSHGLSEKLLTKSLTVEDKGLIGKFVFSRKANFDVIMAITNFSTSHTFFRKLFTEIAGGRYASMPLFDPEMFNTSMTADINELSDFTTNLADYLDNFVGFQILSDNGTNIYISKEDRNVIPDTGKLNKPGSFSNLPAGEAFFAPVEGKSHGTLILEYAPTRKLDSSIKITVENGIIKEISGNEPYVDEMLEKINRHPNNKFVAELGFGTNNKAIMLDNILESEKIYGTIHIAFGDNHAFGGKNQAPFHEDYLVLYPEVYGIDKSGNKTLILKDRSYMLKF</sequence>
<keyword evidence="3" id="KW-1185">Reference proteome</keyword>
<dbReference type="InterPro" id="IPR052170">
    <property type="entry name" value="M29_Exopeptidase"/>
</dbReference>
<dbReference type="AlphaFoldDB" id="A0A5A8F3L0"/>
<keyword evidence="1" id="KW-0479">Metal-binding</keyword>
<comment type="caution">
    <text evidence="2">The sequence shown here is derived from an EMBL/GenBank/DDBJ whole genome shotgun (WGS) entry which is preliminary data.</text>
</comment>
<protein>
    <submittedName>
        <fullName evidence="2">Peptidase</fullName>
    </submittedName>
</protein>
<proteinExistence type="predicted"/>